<feature type="domain" description="ATPase BadF/BadG/BcrA/BcrD type" evidence="5">
    <location>
        <begin position="322"/>
        <end position="576"/>
    </location>
</feature>
<evidence type="ECO:0000313" key="8">
    <source>
        <dbReference type="Proteomes" id="UP000036873"/>
    </source>
</evidence>
<organism evidence="7 8">
    <name type="scientific">Acetobacterium bakii</name>
    <dbReference type="NCBI Taxonomy" id="52689"/>
    <lineage>
        <taxon>Bacteria</taxon>
        <taxon>Bacillati</taxon>
        <taxon>Bacillota</taxon>
        <taxon>Clostridia</taxon>
        <taxon>Eubacteriales</taxon>
        <taxon>Eubacteriaceae</taxon>
        <taxon>Acetobacterium</taxon>
    </lineage>
</organism>
<dbReference type="InterPro" id="IPR008275">
    <property type="entry name" value="CoA_E_activase_dom"/>
</dbReference>
<feature type="domain" description="DUF2229" evidence="6">
    <location>
        <begin position="672"/>
        <end position="890"/>
    </location>
</feature>
<dbReference type="InterPro" id="IPR002731">
    <property type="entry name" value="ATPase_BadF"/>
</dbReference>
<dbReference type="PANTHER" id="PTHR32329:SF4">
    <property type="entry name" value="ACTIVATOR OF 2-HYDROXYACYL-COA DEHYDRATASE"/>
    <property type="match status" value="1"/>
</dbReference>
<evidence type="ECO:0000256" key="1">
    <source>
        <dbReference type="ARBA" id="ARBA00001966"/>
    </source>
</evidence>
<protein>
    <submittedName>
        <fullName evidence="7">2-hydroxyglutaryl-CoA dehydratase</fullName>
    </submittedName>
</protein>
<dbReference type="Proteomes" id="UP000036873">
    <property type="component" value="Unassembled WGS sequence"/>
</dbReference>
<dbReference type="EMBL" id="LGYO01000037">
    <property type="protein sequence ID" value="KNZ41062.1"/>
    <property type="molecule type" value="Genomic_DNA"/>
</dbReference>
<proteinExistence type="predicted"/>
<name>A0A0L6TYB0_9FIRM</name>
<keyword evidence="3" id="KW-0408">Iron</keyword>
<evidence type="ECO:0000313" key="7">
    <source>
        <dbReference type="EMBL" id="KNZ41062.1"/>
    </source>
</evidence>
<evidence type="ECO:0000259" key="5">
    <source>
        <dbReference type="Pfam" id="PF01869"/>
    </source>
</evidence>
<evidence type="ECO:0000256" key="3">
    <source>
        <dbReference type="ARBA" id="ARBA00023004"/>
    </source>
</evidence>
<dbReference type="Gene3D" id="3.30.420.40">
    <property type="match status" value="4"/>
</dbReference>
<dbReference type="PANTHER" id="PTHR32329">
    <property type="entry name" value="BIFUNCTIONAL PROTEIN [INCLUDES 2-HYDROXYACYL-COA DEHYDRATASE (N-TER) AND ITS ACTIVATOR DOMAIN (C_TERM)-RELATED"/>
    <property type="match status" value="1"/>
</dbReference>
<sequence length="1412" mass="158166">MKNNLKMGIDIGSTTIKVVVINNKNEIIYEEYRRHLSNIKITIVNLLKETYEKLGNLNLRVCVTGSGGLMISQWLKIPFVQEVVAGTLAVERCIPKTEVAIELGGEDAKITFFKGAIEQRMNGTCAGGTGAFIDQMSTLLKTDAQGLNELSKNHTMIYPIASRCGVFAKTDIQPLINDGAEKSDIAASIFQAVVNQTISGLACGHPIRGNVAFLGGPLYFLSELRERFIETLKLTKDQIIFPDKSNLFVAIGAAYSAEKEDFILMEDLVTAVSDLDSVLENEVGHLEPLFKNEAELEKFRERHNKNQVKKRDLNNYSGCCFLGVDVGSTTTKAVLISEDGELLFSYYGGNEGSPLAQSIKILKEIYKILPNDVYIGKSTVTGYGESLIKKALKVDIGEIETIAHYKGARYFRPEVDFILDIGGQDMKCMKIKNGTIDSIILNEACSSGCGSFLETFAKSLDLTMKEFVDSALLAKNPVDLGTRCTVFMNSKVKQAQKEGAEVGDISAGLSYSVIKNALQKVIKIHNPRELGEHIIVQGGTFNNQAVLRTFEKITEKEVIRPDIAGLMGAFGAALVARENHEPGERSGVLSLDALDDFEVKVGHKRCGGCSNNCLLTINRFNDGSRHITGNRCEIGEGSPKNKQGLPNLYQYRYQRVFNYASLPIESAPRGEIGIPRVLNLYENYPFWHTFFTSLGYRVVLSPESNRKIYEKGMESIPSESVCYPAKLAHGHIQSLLDQGIETIFYPCIPYEEQEFEKVDNWYNCPIVVSYPETIKHNQEDIQKENITFLNPFIPFDNNKRLEERLCEVFDVFGITKKEIAVAVKEALTEKDVFREDIQKKGEETLAYLKKTGQKGIVLAGRPYHVDPEVNHGLDNIITGLDMAVLTEDSIAHLYDNKEDEQFRVLDQWKYHSRLYKAANVVNQHDFLELVQLTSFGCGLDAVTSEQTQEILESNGNIYTMIKIDEVNNLGAIRIRIRSLKAAMIERERNHIVIPPTTLPQRVVFTKAMKKKHTILAPQMSPIHFDFIQEAMESHGFNLEIMPSVDNAAIEEGLTYVNNDACYPTIITTGQIMAALKSGKYDLDNVSVLMTQTGGPCRASNYVAFIRKALESAGMSQIPVISLSAIGLEKNPGFKLKLPLISRLLMGIVYGDLLQRVVSATRPYELHPDSTEVLYQYWRKKVKENMKDGSLRVFKQNVREIVKDFDELPRNNKKLPKVAIVGEILVKYHPTANNNLQKVLEDEGAEVIMPDLMDFFLYCCYNQVYKYEELSGLRRSMKTAKLLIKFLEFARKNMKIALKESTHFHAPSTIEKKAAKAQELISLGNQGGEGWFLTAEMMELIEDGIENIVCVQPFACLPNHVMGKGMIKPIRQKYPMSNIAPIDYDPGASEVNQLNRIKLMMGTAKKNLNKKNE</sequence>
<dbReference type="GO" id="GO:0046872">
    <property type="term" value="F:metal ion binding"/>
    <property type="evidence" value="ECO:0007669"/>
    <property type="project" value="UniProtKB-KW"/>
</dbReference>
<evidence type="ECO:0000256" key="2">
    <source>
        <dbReference type="ARBA" id="ARBA00022723"/>
    </source>
</evidence>
<dbReference type="Pfam" id="PF01869">
    <property type="entry name" value="BcrAD_BadFG"/>
    <property type="match status" value="2"/>
</dbReference>
<keyword evidence="2" id="KW-0479">Metal-binding</keyword>
<keyword evidence="4" id="KW-0411">Iron-sulfur</keyword>
<dbReference type="SUPFAM" id="SSF53067">
    <property type="entry name" value="Actin-like ATPase domain"/>
    <property type="match status" value="2"/>
</dbReference>
<dbReference type="STRING" id="52689.AKG39_14140"/>
<dbReference type="RefSeq" id="WP_050741053.1">
    <property type="nucleotide sequence ID" value="NZ_LGYO01000037.1"/>
</dbReference>
<dbReference type="Pfam" id="PF09989">
    <property type="entry name" value="DUF2229"/>
    <property type="match status" value="1"/>
</dbReference>
<dbReference type="InterPro" id="IPR043129">
    <property type="entry name" value="ATPase_NBD"/>
</dbReference>
<reference evidence="8" key="1">
    <citation type="submission" date="2015-07" db="EMBL/GenBank/DDBJ databases">
        <title>Draft genome sequence of Acetobacterium bakii DSM 8293, a potential psychrophilic chemical producer through syngas fermentation.</title>
        <authorList>
            <person name="Song Y."/>
            <person name="Hwang S."/>
            <person name="Cho B.-K."/>
        </authorList>
    </citation>
    <scope>NUCLEOTIDE SEQUENCE [LARGE SCALE GENOMIC DNA]</scope>
    <source>
        <strain evidence="8">DSM 8239</strain>
    </source>
</reference>
<dbReference type="CDD" id="cd24035">
    <property type="entry name" value="ASKHA_NBD_O66634-like_rpt2"/>
    <property type="match status" value="1"/>
</dbReference>
<gene>
    <name evidence="7" type="ORF">AKG39_14140</name>
</gene>
<feature type="domain" description="ATPase BadF/BadG/BcrA/BcrD type" evidence="5">
    <location>
        <begin position="8"/>
        <end position="254"/>
    </location>
</feature>
<accession>A0A0L6TYB0</accession>
<keyword evidence="8" id="KW-1185">Reference proteome</keyword>
<dbReference type="InterPro" id="IPR018709">
    <property type="entry name" value="CoA_activase_DUF2229"/>
</dbReference>
<dbReference type="PATRIC" id="fig|52689.4.peg.2203"/>
<dbReference type="GO" id="GO:0051536">
    <property type="term" value="F:iron-sulfur cluster binding"/>
    <property type="evidence" value="ECO:0007669"/>
    <property type="project" value="UniProtKB-KW"/>
</dbReference>
<dbReference type="InterPro" id="IPR051805">
    <property type="entry name" value="Dehydratase_Activator_Redct"/>
</dbReference>
<evidence type="ECO:0000256" key="4">
    <source>
        <dbReference type="ARBA" id="ARBA00023014"/>
    </source>
</evidence>
<comment type="caution">
    <text evidence="7">The sequence shown here is derived from an EMBL/GenBank/DDBJ whole genome shotgun (WGS) entry which is preliminary data.</text>
</comment>
<dbReference type="CDD" id="cd24034">
    <property type="entry name" value="ASKHA_NBD_O66634-like_rpt1"/>
    <property type="match status" value="1"/>
</dbReference>
<dbReference type="OrthoDB" id="9802715at2"/>
<comment type="cofactor">
    <cofactor evidence="1">
        <name>[4Fe-4S] cluster</name>
        <dbReference type="ChEBI" id="CHEBI:49883"/>
    </cofactor>
</comment>
<evidence type="ECO:0000259" key="6">
    <source>
        <dbReference type="Pfam" id="PF09989"/>
    </source>
</evidence>
<dbReference type="NCBIfam" id="TIGR00241">
    <property type="entry name" value="CoA_E_activ"/>
    <property type="match status" value="1"/>
</dbReference>